<dbReference type="Proteomes" id="UP000051124">
    <property type="component" value="Unassembled WGS sequence"/>
</dbReference>
<evidence type="ECO:0000259" key="8">
    <source>
        <dbReference type="Pfam" id="PF01694"/>
    </source>
</evidence>
<evidence type="ECO:0000313" key="11">
    <source>
        <dbReference type="Proteomes" id="UP000051124"/>
    </source>
</evidence>
<evidence type="ECO:0000256" key="6">
    <source>
        <dbReference type="ARBA" id="ARBA00023136"/>
    </source>
</evidence>
<dbReference type="AlphaFoldDB" id="A0A0S7WEA3"/>
<protein>
    <submittedName>
        <fullName evidence="10">Uncharacterized protein</fullName>
    </submittedName>
</protein>
<keyword evidence="3 7" id="KW-0812">Transmembrane</keyword>
<evidence type="ECO:0000256" key="7">
    <source>
        <dbReference type="SAM" id="Phobius"/>
    </source>
</evidence>
<dbReference type="Pfam" id="PF20216">
    <property type="entry name" value="DUF6576"/>
    <property type="match status" value="1"/>
</dbReference>
<dbReference type="InterPro" id="IPR046483">
    <property type="entry name" value="DUF6576"/>
</dbReference>
<accession>A0A0S7WEA3</accession>
<proteinExistence type="inferred from homology"/>
<organism evidence="10 11">
    <name type="scientific">candidate division TA06 bacterium DG_26</name>
    <dbReference type="NCBI Taxonomy" id="1703771"/>
    <lineage>
        <taxon>Bacteria</taxon>
        <taxon>Bacteria division TA06</taxon>
    </lineage>
</organism>
<feature type="transmembrane region" description="Helical" evidence="7">
    <location>
        <begin position="12"/>
        <end position="28"/>
    </location>
</feature>
<feature type="transmembrane region" description="Helical" evidence="7">
    <location>
        <begin position="92"/>
        <end position="109"/>
    </location>
</feature>
<evidence type="ECO:0000256" key="3">
    <source>
        <dbReference type="ARBA" id="ARBA00022692"/>
    </source>
</evidence>
<gene>
    <name evidence="10" type="ORF">AMJ40_07455</name>
</gene>
<evidence type="ECO:0000256" key="5">
    <source>
        <dbReference type="ARBA" id="ARBA00022989"/>
    </source>
</evidence>
<sequence length="177" mass="20303">ELEYHFGSREFLKYYCITGIGAGIITVLTSPHSLVPTIGASGAIFGLLLAYALYFPDRLIYVWFLIPIKAKHLVIILGAIDFMAAFSHTSTGIAHFAHLGGLLVGYLYLRTRRGWRQWLRGKWTQWWVSRRKEKMADLQDEVDRILEKIGQQGMEALTEREKRILDQASKLYDGEIK</sequence>
<feature type="transmembrane region" description="Helical" evidence="7">
    <location>
        <begin position="34"/>
        <end position="54"/>
    </location>
</feature>
<keyword evidence="4" id="KW-0378">Hydrolase</keyword>
<comment type="similarity">
    <text evidence="2">Belongs to the peptidase S54 family.</text>
</comment>
<feature type="non-terminal residue" evidence="10">
    <location>
        <position position="1"/>
    </location>
</feature>
<feature type="domain" description="DUF6576" evidence="9">
    <location>
        <begin position="136"/>
        <end position="170"/>
    </location>
</feature>
<dbReference type="EMBL" id="LIZT01000116">
    <property type="protein sequence ID" value="KPJ48466.1"/>
    <property type="molecule type" value="Genomic_DNA"/>
</dbReference>
<dbReference type="InterPro" id="IPR022764">
    <property type="entry name" value="Peptidase_S54_rhomboid_dom"/>
</dbReference>
<dbReference type="InterPro" id="IPR035952">
    <property type="entry name" value="Rhomboid-like_sf"/>
</dbReference>
<comment type="caution">
    <text evidence="10">The sequence shown here is derived from an EMBL/GenBank/DDBJ whole genome shotgun (WGS) entry which is preliminary data.</text>
</comment>
<dbReference type="InterPro" id="IPR050925">
    <property type="entry name" value="Rhomboid_protease_S54"/>
</dbReference>
<name>A0A0S7WEA3_UNCT6</name>
<feature type="transmembrane region" description="Helical" evidence="7">
    <location>
        <begin position="61"/>
        <end position="86"/>
    </location>
</feature>
<evidence type="ECO:0000259" key="9">
    <source>
        <dbReference type="Pfam" id="PF20216"/>
    </source>
</evidence>
<dbReference type="GO" id="GO:0016020">
    <property type="term" value="C:membrane"/>
    <property type="evidence" value="ECO:0007669"/>
    <property type="project" value="UniProtKB-SubCell"/>
</dbReference>
<evidence type="ECO:0000256" key="4">
    <source>
        <dbReference type="ARBA" id="ARBA00022801"/>
    </source>
</evidence>
<keyword evidence="5 7" id="KW-1133">Transmembrane helix</keyword>
<evidence type="ECO:0000256" key="2">
    <source>
        <dbReference type="ARBA" id="ARBA00009045"/>
    </source>
</evidence>
<reference evidence="10 11" key="1">
    <citation type="journal article" date="2015" name="Microbiome">
        <title>Genomic resolution of linkages in carbon, nitrogen, and sulfur cycling among widespread estuary sediment bacteria.</title>
        <authorList>
            <person name="Baker B.J."/>
            <person name="Lazar C.S."/>
            <person name="Teske A.P."/>
            <person name="Dick G.J."/>
        </authorList>
    </citation>
    <scope>NUCLEOTIDE SEQUENCE [LARGE SCALE GENOMIC DNA]</scope>
    <source>
        <strain evidence="10">DG_26</strain>
    </source>
</reference>
<evidence type="ECO:0000256" key="1">
    <source>
        <dbReference type="ARBA" id="ARBA00004141"/>
    </source>
</evidence>
<feature type="domain" description="Peptidase S54 rhomboid" evidence="8">
    <location>
        <begin position="2"/>
        <end position="109"/>
    </location>
</feature>
<dbReference type="Pfam" id="PF01694">
    <property type="entry name" value="Rhomboid"/>
    <property type="match status" value="1"/>
</dbReference>
<dbReference type="PANTHER" id="PTHR43731">
    <property type="entry name" value="RHOMBOID PROTEASE"/>
    <property type="match status" value="1"/>
</dbReference>
<dbReference type="PANTHER" id="PTHR43731:SF14">
    <property type="entry name" value="PRESENILIN-ASSOCIATED RHOMBOID-LIKE PROTEIN, MITOCHONDRIAL"/>
    <property type="match status" value="1"/>
</dbReference>
<evidence type="ECO:0000313" key="10">
    <source>
        <dbReference type="EMBL" id="KPJ48466.1"/>
    </source>
</evidence>
<dbReference type="GO" id="GO:0004252">
    <property type="term" value="F:serine-type endopeptidase activity"/>
    <property type="evidence" value="ECO:0007669"/>
    <property type="project" value="InterPro"/>
</dbReference>
<dbReference type="Gene3D" id="1.20.1540.10">
    <property type="entry name" value="Rhomboid-like"/>
    <property type="match status" value="1"/>
</dbReference>
<dbReference type="SUPFAM" id="SSF144091">
    <property type="entry name" value="Rhomboid-like"/>
    <property type="match status" value="1"/>
</dbReference>
<comment type="subcellular location">
    <subcellularLocation>
        <location evidence="1">Membrane</location>
        <topology evidence="1">Multi-pass membrane protein</topology>
    </subcellularLocation>
</comment>
<keyword evidence="6 7" id="KW-0472">Membrane</keyword>